<dbReference type="OrthoDB" id="10040416at2759"/>
<dbReference type="EMBL" id="BFAA01013005">
    <property type="protein sequence ID" value="GCB77935.1"/>
    <property type="molecule type" value="Genomic_DNA"/>
</dbReference>
<keyword evidence="2" id="KW-1185">Reference proteome</keyword>
<protein>
    <submittedName>
        <fullName evidence="1">Uncharacterized protein</fullName>
    </submittedName>
</protein>
<comment type="caution">
    <text evidence="1">The sequence shown here is derived from an EMBL/GenBank/DDBJ whole genome shotgun (WGS) entry which is preliminary data.</text>
</comment>
<evidence type="ECO:0000313" key="1">
    <source>
        <dbReference type="EMBL" id="GCB77935.1"/>
    </source>
</evidence>
<name>A0A401PXS0_SCYTO</name>
<evidence type="ECO:0000313" key="2">
    <source>
        <dbReference type="Proteomes" id="UP000288216"/>
    </source>
</evidence>
<dbReference type="AlphaFoldDB" id="A0A401PXS0"/>
<organism evidence="1 2">
    <name type="scientific">Scyliorhinus torazame</name>
    <name type="common">Cloudy catshark</name>
    <name type="synonym">Catulus torazame</name>
    <dbReference type="NCBI Taxonomy" id="75743"/>
    <lineage>
        <taxon>Eukaryota</taxon>
        <taxon>Metazoa</taxon>
        <taxon>Chordata</taxon>
        <taxon>Craniata</taxon>
        <taxon>Vertebrata</taxon>
        <taxon>Chondrichthyes</taxon>
        <taxon>Elasmobranchii</taxon>
        <taxon>Galeomorphii</taxon>
        <taxon>Galeoidea</taxon>
        <taxon>Carcharhiniformes</taxon>
        <taxon>Scyliorhinidae</taxon>
        <taxon>Scyliorhinus</taxon>
    </lineage>
</organism>
<gene>
    <name evidence="1" type="ORF">scyTo_0018533</name>
</gene>
<feature type="non-terminal residue" evidence="1">
    <location>
        <position position="1"/>
    </location>
</feature>
<accession>A0A401PXS0</accession>
<sequence>SNCTLPEISRIGGSEQEHEPLLIVALHENYLLDMAPMFDSAFITVQKIYYPSLCAIGIPGKLTGL</sequence>
<dbReference type="Proteomes" id="UP000288216">
    <property type="component" value="Unassembled WGS sequence"/>
</dbReference>
<proteinExistence type="predicted"/>
<reference evidence="1 2" key="1">
    <citation type="journal article" date="2018" name="Nat. Ecol. Evol.">
        <title>Shark genomes provide insights into elasmobranch evolution and the origin of vertebrates.</title>
        <authorList>
            <person name="Hara Y"/>
            <person name="Yamaguchi K"/>
            <person name="Onimaru K"/>
            <person name="Kadota M"/>
            <person name="Koyanagi M"/>
            <person name="Keeley SD"/>
            <person name="Tatsumi K"/>
            <person name="Tanaka K"/>
            <person name="Motone F"/>
            <person name="Kageyama Y"/>
            <person name="Nozu R"/>
            <person name="Adachi N"/>
            <person name="Nishimura O"/>
            <person name="Nakagawa R"/>
            <person name="Tanegashima C"/>
            <person name="Kiyatake I"/>
            <person name="Matsumoto R"/>
            <person name="Murakumo K"/>
            <person name="Nishida K"/>
            <person name="Terakita A"/>
            <person name="Kuratani S"/>
            <person name="Sato K"/>
            <person name="Hyodo S Kuraku.S."/>
        </authorList>
    </citation>
    <scope>NUCLEOTIDE SEQUENCE [LARGE SCALE GENOMIC DNA]</scope>
</reference>